<dbReference type="PANTHER" id="PTHR22956">
    <property type="entry name" value="ANKYRIN REPEAT-CONTAINING PROTEIN F37A4.4-RELATED-RELATED"/>
    <property type="match status" value="1"/>
</dbReference>
<sequence length="498" mass="57446">MRLISIFILFLFLMKTSEAVDETTVDNSDSSEIEEEEEDSNLQLISRDFRILSRVINAIYLQAAALQQDIKVHQVLMELLQIDSAILTRYVMNVDVKQATSELNRIYEKSAENANSTAHLMRNLSAPDLMLTIGYLDFMKLLRTDDTIEIIEYSLKNASAAELFIKAAELKNDPIFNNSCAQLDDTLLQYLIDLFGPNRETHKLPSDLDISKLIEGLSELKYKVLNCIEQLENLSEDMAKLEIRKSNNDFRTRAAARKWSTRYVTLKKSQETVFEIMQTRLREWFAKISSVWITKGDDAEELSEMMERVFFSVKNIHAYNQDYTETDYIHTAGFSNSSDLIKIFDDLKSPFFLKKIAKGANITNLLKMFQPFRMVSEKIISLETAWIEFTEFAENKVDEKVLKSLEVIATLKKFGIDYTSEMDNINKTMGILETCQQTAYEEYITETFKAYEKQENVADSMLNRIRDIQGQIGELTDTLQVVEEDSDFKLTAKEILFA</sequence>
<evidence type="ECO:0000256" key="2">
    <source>
        <dbReference type="SAM" id="SignalP"/>
    </source>
</evidence>
<feature type="coiled-coil region" evidence="1">
    <location>
        <begin position="217"/>
        <end position="244"/>
    </location>
</feature>
<dbReference type="SMART" id="SM00453">
    <property type="entry name" value="WSN"/>
    <property type="match status" value="1"/>
</dbReference>
<keyword evidence="4" id="KW-1185">Reference proteome</keyword>
<reference evidence="5" key="1">
    <citation type="submission" date="2016-11" db="UniProtKB">
        <authorList>
            <consortium name="WormBaseParasite"/>
        </authorList>
    </citation>
    <scope>IDENTIFICATION</scope>
</reference>
<feature type="domain" description="Domain of unknown function WSN" evidence="3">
    <location>
        <begin position="40"/>
        <end position="109"/>
    </location>
</feature>
<protein>
    <submittedName>
        <fullName evidence="5">WSN domain-containing protein</fullName>
    </submittedName>
</protein>
<feature type="chain" id="PRO_5009306801" evidence="2">
    <location>
        <begin position="20"/>
        <end position="498"/>
    </location>
</feature>
<name>A0A1I7SXN1_9PELO</name>
<evidence type="ECO:0000256" key="1">
    <source>
        <dbReference type="SAM" id="Coils"/>
    </source>
</evidence>
<dbReference type="InterPro" id="IPR053345">
    <property type="entry name" value="Ankyrin_repeat-containing"/>
</dbReference>
<proteinExistence type="predicted"/>
<feature type="signal peptide" evidence="2">
    <location>
        <begin position="1"/>
        <end position="19"/>
    </location>
</feature>
<dbReference type="InterPro" id="IPR003125">
    <property type="entry name" value="WSN"/>
</dbReference>
<dbReference type="PANTHER" id="PTHR22956:SF14">
    <property type="entry name" value="BRCT DOMAIN-CONTAINING PROTEIN"/>
    <property type="match status" value="1"/>
</dbReference>
<evidence type="ECO:0000313" key="4">
    <source>
        <dbReference type="Proteomes" id="UP000095282"/>
    </source>
</evidence>
<keyword evidence="1" id="KW-0175">Coiled coil</keyword>
<dbReference type="Proteomes" id="UP000095282">
    <property type="component" value="Unplaced"/>
</dbReference>
<evidence type="ECO:0000313" key="5">
    <source>
        <dbReference type="WBParaSite" id="Csp11.Scaffold17.g82.t1"/>
    </source>
</evidence>
<dbReference type="WBParaSite" id="Csp11.Scaffold17.g82.t1">
    <property type="protein sequence ID" value="Csp11.Scaffold17.g82.t1"/>
    <property type="gene ID" value="Csp11.Scaffold17.g82"/>
</dbReference>
<dbReference type="AlphaFoldDB" id="A0A1I7SXN1"/>
<accession>A0A1I7SXN1</accession>
<keyword evidence="2" id="KW-0732">Signal</keyword>
<evidence type="ECO:0000259" key="3">
    <source>
        <dbReference type="SMART" id="SM00453"/>
    </source>
</evidence>
<feature type="coiled-coil region" evidence="1">
    <location>
        <begin position="451"/>
        <end position="485"/>
    </location>
</feature>
<dbReference type="Pfam" id="PF02206">
    <property type="entry name" value="WSN"/>
    <property type="match status" value="1"/>
</dbReference>
<organism evidence="4 5">
    <name type="scientific">Caenorhabditis tropicalis</name>
    <dbReference type="NCBI Taxonomy" id="1561998"/>
    <lineage>
        <taxon>Eukaryota</taxon>
        <taxon>Metazoa</taxon>
        <taxon>Ecdysozoa</taxon>
        <taxon>Nematoda</taxon>
        <taxon>Chromadorea</taxon>
        <taxon>Rhabditida</taxon>
        <taxon>Rhabditina</taxon>
        <taxon>Rhabditomorpha</taxon>
        <taxon>Rhabditoidea</taxon>
        <taxon>Rhabditidae</taxon>
        <taxon>Peloderinae</taxon>
        <taxon>Caenorhabditis</taxon>
    </lineage>
</organism>